<feature type="transmembrane region" description="Helical" evidence="16">
    <location>
        <begin position="460"/>
        <end position="480"/>
    </location>
</feature>
<evidence type="ECO:0000256" key="11">
    <source>
        <dbReference type="ARBA" id="ARBA00023134"/>
    </source>
</evidence>
<dbReference type="InterPro" id="IPR003373">
    <property type="entry name" value="Fe2_transport_prot-B"/>
</dbReference>
<dbReference type="Gene3D" id="3.40.50.300">
    <property type="entry name" value="P-loop containing nucleotide triphosphate hydrolases"/>
    <property type="match status" value="1"/>
</dbReference>
<evidence type="ECO:0000313" key="18">
    <source>
        <dbReference type="EMBL" id="MBS7824099.1"/>
    </source>
</evidence>
<dbReference type="AlphaFoldDB" id="A0AB35BV56"/>
<feature type="transmembrane region" description="Helical" evidence="16">
    <location>
        <begin position="289"/>
        <end position="310"/>
    </location>
</feature>
<feature type="binding site" evidence="15">
    <location>
        <position position="21"/>
    </location>
    <ligand>
        <name>Mg(2+)</name>
        <dbReference type="ChEBI" id="CHEBI:18420"/>
        <label>2</label>
    </ligand>
</feature>
<keyword evidence="9 16" id="KW-0408">Iron</keyword>
<feature type="binding site" evidence="15">
    <location>
        <position position="22"/>
    </location>
    <ligand>
        <name>Mg(2+)</name>
        <dbReference type="ChEBI" id="CHEBI:18420"/>
        <label>1</label>
    </ligand>
</feature>
<dbReference type="GO" id="GO:0005886">
    <property type="term" value="C:plasma membrane"/>
    <property type="evidence" value="ECO:0007669"/>
    <property type="project" value="UniProtKB-SubCell"/>
</dbReference>
<dbReference type="EMBL" id="JAGIBU010000001">
    <property type="protein sequence ID" value="MBS7824099.1"/>
    <property type="molecule type" value="Genomic_DNA"/>
</dbReference>
<dbReference type="Pfam" id="PF07664">
    <property type="entry name" value="FeoB_C"/>
    <property type="match status" value="1"/>
</dbReference>
<feature type="transmembrane region" description="Helical" evidence="16">
    <location>
        <begin position="703"/>
        <end position="723"/>
    </location>
</feature>
<dbReference type="NCBIfam" id="TIGR00437">
    <property type="entry name" value="feoB"/>
    <property type="match status" value="1"/>
</dbReference>
<comment type="caution">
    <text evidence="18">The sequence shown here is derived from an EMBL/GenBank/DDBJ whole genome shotgun (WGS) entry which is preliminary data.</text>
</comment>
<evidence type="ECO:0000256" key="13">
    <source>
        <dbReference type="NCBIfam" id="TIGR00437"/>
    </source>
</evidence>
<dbReference type="InterPro" id="IPR011642">
    <property type="entry name" value="Gate_dom"/>
</dbReference>
<feature type="transmembrane region" description="Helical" evidence="16">
    <location>
        <begin position="428"/>
        <end position="454"/>
    </location>
</feature>
<dbReference type="FunFam" id="3.40.50.300:FF:000426">
    <property type="entry name" value="Ferrous iron transport protein B"/>
    <property type="match status" value="1"/>
</dbReference>
<evidence type="ECO:0000256" key="9">
    <source>
        <dbReference type="ARBA" id="ARBA00023004"/>
    </source>
</evidence>
<feature type="binding site" evidence="14">
    <location>
        <begin position="122"/>
        <end position="125"/>
    </location>
    <ligand>
        <name>GTP</name>
        <dbReference type="ChEBI" id="CHEBI:37565"/>
        <label>1</label>
    </ligand>
</feature>
<evidence type="ECO:0000256" key="2">
    <source>
        <dbReference type="ARBA" id="ARBA00022448"/>
    </source>
</evidence>
<dbReference type="RefSeq" id="WP_213403407.1">
    <property type="nucleotide sequence ID" value="NZ_JAGIBT010000004.1"/>
</dbReference>
<protein>
    <recommendedName>
        <fullName evidence="13 16">Ferrous iron transport protein B</fullName>
    </recommendedName>
</protein>
<evidence type="ECO:0000256" key="10">
    <source>
        <dbReference type="ARBA" id="ARBA00023065"/>
    </source>
</evidence>
<feature type="binding site" evidence="14">
    <location>
        <begin position="56"/>
        <end position="59"/>
    </location>
    <ligand>
        <name>GTP</name>
        <dbReference type="ChEBI" id="CHEBI:37565"/>
        <label>3</label>
    </ligand>
</feature>
<sequence length="786" mass="86321">MSNKTIALLGNPNCGKTTLFNALTGSNQKVANWPGVTVDKKTGQFNIDHTIIDVVDLPGTYSFEGDLTNTSQDELVVRHYLLDPKNQESIIVNIIDASNLQRSLYLTFQLLDLRRPMIIVLNMMDVARLEGYEIFHALLQEKLHCPVVTISASKNEGVDELKKVIAAYDPDLYVDHLPYKTLNPTITNIIQTQLDSLSEQSILNQMSPWLVLESIKGDHKDPAFTAADTAALLETRKEIENLAEGEYDIAIASARYESIDELAKDVIKTVGIASTKLTYKIDKWALGRFTGLPIFLLVMFLMFAIAINVGSAFIDFFEILFSAIFVDGLASVLNGWGAPDWLVTFLANGIGEGIKTVASFIPVLTMMFLCLSLLEDSGYMARAAMVVDRGMRAIGLPGKAFVPMLVGFGCNIPAIMGTRTLESHRDRLMSIMMIPFMSCGARLPVYALFAAIFFPTNVGMVVYLLYLLGIVVAIFTGFALKFSILKGPNTPFIMELPAYHLPTFKGIMLTTWERLKSFIYKAGKAIILVVAILGILNSWGTDGSFGNADSDKSVLSSIGRTITPAFEPMGITEENWPATVGIFTGIFAKESVIGTLNALYSHNTEHEDFNFWATVGSAFATIPENLAGIPGLLLDPLGISEKVADGDLETIKNDNEVDDSTVTQIQQYFTSDAAVIAYLIFILLYTPCVAALGSVYREAGAKWTILVASWTFIIGWLLAVAYYQASLLSAGSSTAMFWIMGTVVALFALFMLLRWMGHKEIFTQSHAIVAQSHVKRCCDDNKKCCG</sequence>
<evidence type="ECO:0000256" key="3">
    <source>
        <dbReference type="ARBA" id="ARBA00022475"/>
    </source>
</evidence>
<gene>
    <name evidence="18" type="primary">feoB</name>
    <name evidence="18" type="ORF">J7561_02630</name>
</gene>
<keyword evidence="6 16" id="KW-0812">Transmembrane</keyword>
<evidence type="ECO:0000256" key="8">
    <source>
        <dbReference type="ARBA" id="ARBA00022989"/>
    </source>
</evidence>
<dbReference type="NCBIfam" id="TIGR00231">
    <property type="entry name" value="small_GTP"/>
    <property type="match status" value="1"/>
</dbReference>
<dbReference type="InterPro" id="IPR006073">
    <property type="entry name" value="GTP-bd"/>
</dbReference>
<feature type="transmembrane region" description="Helical" evidence="16">
    <location>
        <begin position="316"/>
        <end position="336"/>
    </location>
</feature>
<feature type="binding site" evidence="14">
    <location>
        <begin position="10"/>
        <end position="17"/>
    </location>
    <ligand>
        <name>GTP</name>
        <dbReference type="ChEBI" id="CHEBI:37565"/>
        <label>1</label>
    </ligand>
</feature>
<evidence type="ECO:0000256" key="1">
    <source>
        <dbReference type="ARBA" id="ARBA00004429"/>
    </source>
</evidence>
<dbReference type="GO" id="GO:0046872">
    <property type="term" value="F:metal ion binding"/>
    <property type="evidence" value="ECO:0007669"/>
    <property type="project" value="UniProtKB-KW"/>
</dbReference>
<evidence type="ECO:0000256" key="7">
    <source>
        <dbReference type="ARBA" id="ARBA00022741"/>
    </source>
</evidence>
<keyword evidence="7 14" id="KW-0547">Nucleotide-binding</keyword>
<dbReference type="InterPro" id="IPR011640">
    <property type="entry name" value="Fe2_transport_prot_B_C"/>
</dbReference>
<dbReference type="InterPro" id="IPR050860">
    <property type="entry name" value="FeoB_GTPase"/>
</dbReference>
<dbReference type="InterPro" id="IPR027417">
    <property type="entry name" value="P-loop_NTPase"/>
</dbReference>
<comment type="function">
    <text evidence="16">Probable transporter of a GTP-driven Fe(2+) uptake system.</text>
</comment>
<dbReference type="Gene3D" id="1.10.287.1770">
    <property type="match status" value="1"/>
</dbReference>
<dbReference type="PANTHER" id="PTHR43185">
    <property type="entry name" value="FERROUS IRON TRANSPORT PROTEIN B"/>
    <property type="match status" value="1"/>
</dbReference>
<comment type="subcellular location">
    <subcellularLocation>
        <location evidence="1 16">Cell inner membrane</location>
        <topology evidence="1 16">Multi-pass membrane protein</topology>
    </subcellularLocation>
</comment>
<keyword evidence="8 16" id="KW-1133">Transmembrane helix</keyword>
<reference evidence="18" key="1">
    <citation type="submission" date="2021-03" db="EMBL/GenBank/DDBJ databases">
        <title>Identification and antibiotic profiling of Wohlfahrtiimonas chitiniclastica, an underestimated human pathogen.</title>
        <authorList>
            <person name="Kopf A."/>
            <person name="Bunk B."/>
            <person name="Coldewey S."/>
            <person name="Gunzer F."/>
            <person name="Riedel T."/>
            <person name="Schroettner P."/>
        </authorList>
    </citation>
    <scope>NUCLEOTIDE SEQUENCE</scope>
    <source>
        <strain evidence="18">DSM 100917</strain>
    </source>
</reference>
<dbReference type="CDD" id="cd01879">
    <property type="entry name" value="FeoB"/>
    <property type="match status" value="1"/>
</dbReference>
<evidence type="ECO:0000256" key="5">
    <source>
        <dbReference type="ARBA" id="ARBA00022519"/>
    </source>
</evidence>
<keyword evidence="11 14" id="KW-0342">GTP-binding</keyword>
<dbReference type="SUPFAM" id="SSF52540">
    <property type="entry name" value="P-loop containing nucleoside triphosphate hydrolases"/>
    <property type="match status" value="1"/>
</dbReference>
<evidence type="ECO:0000259" key="17">
    <source>
        <dbReference type="PROSITE" id="PS51711"/>
    </source>
</evidence>
<dbReference type="InterPro" id="IPR005225">
    <property type="entry name" value="Small_GTP-bd"/>
</dbReference>
<dbReference type="GO" id="GO:0005525">
    <property type="term" value="F:GTP binding"/>
    <property type="evidence" value="ECO:0007669"/>
    <property type="project" value="UniProtKB-KW"/>
</dbReference>
<evidence type="ECO:0000256" key="6">
    <source>
        <dbReference type="ARBA" id="ARBA00022692"/>
    </source>
</evidence>
<feature type="transmembrane region" description="Helical" evidence="16">
    <location>
        <begin position="518"/>
        <end position="539"/>
    </location>
</feature>
<comment type="similarity">
    <text evidence="16">Belongs to the TRAFAC class TrmE-Era-EngA-EngB-Septin-like GTPase superfamily. FeoB GTPase (TC 9.A.8) family.</text>
</comment>
<dbReference type="NCBIfam" id="NF007105">
    <property type="entry name" value="PRK09554.1"/>
    <property type="match status" value="1"/>
</dbReference>
<keyword evidence="5" id="KW-0997">Cell inner membrane</keyword>
<dbReference type="Pfam" id="PF07670">
    <property type="entry name" value="Gate"/>
    <property type="match status" value="2"/>
</dbReference>
<keyword evidence="12 16" id="KW-0472">Membrane</keyword>
<keyword evidence="15" id="KW-0479">Metal-binding</keyword>
<dbReference type="Pfam" id="PF02421">
    <property type="entry name" value="FeoB_N"/>
    <property type="match status" value="1"/>
</dbReference>
<evidence type="ECO:0000256" key="4">
    <source>
        <dbReference type="ARBA" id="ARBA00022496"/>
    </source>
</evidence>
<dbReference type="PANTHER" id="PTHR43185:SF1">
    <property type="entry name" value="FE(2+) TRANSPORTER FEOB"/>
    <property type="match status" value="1"/>
</dbReference>
<name>A0AB35BV56_9GAMM</name>
<dbReference type="PROSITE" id="PS51711">
    <property type="entry name" value="G_FEOB"/>
    <property type="match status" value="1"/>
</dbReference>
<evidence type="ECO:0000256" key="15">
    <source>
        <dbReference type="PIRSR" id="PIRSR603373-2"/>
    </source>
</evidence>
<feature type="domain" description="FeoB-type G" evidence="17">
    <location>
        <begin position="3"/>
        <end position="171"/>
    </location>
</feature>
<keyword evidence="15" id="KW-0460">Magnesium</keyword>
<evidence type="ECO:0000256" key="12">
    <source>
        <dbReference type="ARBA" id="ARBA00023136"/>
    </source>
</evidence>
<dbReference type="PRINTS" id="PR00326">
    <property type="entry name" value="GTP1OBG"/>
</dbReference>
<proteinExistence type="inferred from homology"/>
<feature type="transmembrane region" description="Helical" evidence="16">
    <location>
        <begin position="394"/>
        <end position="416"/>
    </location>
</feature>
<keyword evidence="4 16" id="KW-0410">Iron transport</keyword>
<evidence type="ECO:0000256" key="16">
    <source>
        <dbReference type="RuleBase" id="RU362098"/>
    </source>
</evidence>
<evidence type="ECO:0000313" key="19">
    <source>
        <dbReference type="Proteomes" id="UP000680020"/>
    </source>
</evidence>
<organism evidence="18 19">
    <name type="scientific">Wohlfahrtiimonas chitiniclastica</name>
    <dbReference type="NCBI Taxonomy" id="400946"/>
    <lineage>
        <taxon>Bacteria</taxon>
        <taxon>Pseudomonadati</taxon>
        <taxon>Pseudomonadota</taxon>
        <taxon>Gammaproteobacteria</taxon>
        <taxon>Cardiobacteriales</taxon>
        <taxon>Ignatzschineriaceae</taxon>
        <taxon>Wohlfahrtiimonas</taxon>
    </lineage>
</organism>
<dbReference type="Proteomes" id="UP000680020">
    <property type="component" value="Unassembled WGS sequence"/>
</dbReference>
<accession>A0AB35BV56</accession>
<evidence type="ECO:0000256" key="14">
    <source>
        <dbReference type="PIRSR" id="PIRSR603373-1"/>
    </source>
</evidence>
<feature type="binding site" evidence="15">
    <location>
        <position position="25"/>
    </location>
    <ligand>
        <name>Mg(2+)</name>
        <dbReference type="ChEBI" id="CHEBI:18420"/>
        <label>2</label>
    </ligand>
</feature>
<feature type="transmembrane region" description="Helical" evidence="16">
    <location>
        <begin position="735"/>
        <end position="753"/>
    </location>
</feature>
<feature type="binding site" evidence="14">
    <location>
        <begin position="35"/>
        <end position="39"/>
    </location>
    <ligand>
        <name>GTP</name>
        <dbReference type="ChEBI" id="CHEBI:37565"/>
        <label>2</label>
    </ligand>
</feature>
<keyword evidence="3" id="KW-1003">Cell membrane</keyword>
<dbReference type="InterPro" id="IPR030389">
    <property type="entry name" value="G_FEOB_dom"/>
</dbReference>
<feature type="transmembrane region" description="Helical" evidence="16">
    <location>
        <begin position="675"/>
        <end position="696"/>
    </location>
</feature>
<keyword evidence="2 16" id="KW-0813">Transport</keyword>
<keyword evidence="10" id="KW-0406">Ion transport</keyword>
<dbReference type="GO" id="GO:0015093">
    <property type="term" value="F:ferrous iron transmembrane transporter activity"/>
    <property type="evidence" value="ECO:0007669"/>
    <property type="project" value="UniProtKB-UniRule"/>
</dbReference>
<feature type="binding site" evidence="15">
    <location>
        <position position="24"/>
    </location>
    <ligand>
        <name>Mg(2+)</name>
        <dbReference type="ChEBI" id="CHEBI:18420"/>
        <label>2</label>
    </ligand>
</feature>
<feature type="transmembrane region" description="Helical" evidence="16">
    <location>
        <begin position="357"/>
        <end position="374"/>
    </location>
</feature>